<organism evidence="2 3">
    <name type="scientific">Scomber scombrus</name>
    <name type="common">Atlantic mackerel</name>
    <name type="synonym">Scomber vernalis</name>
    <dbReference type="NCBI Taxonomy" id="13677"/>
    <lineage>
        <taxon>Eukaryota</taxon>
        <taxon>Metazoa</taxon>
        <taxon>Chordata</taxon>
        <taxon>Craniata</taxon>
        <taxon>Vertebrata</taxon>
        <taxon>Euteleostomi</taxon>
        <taxon>Actinopterygii</taxon>
        <taxon>Neopterygii</taxon>
        <taxon>Teleostei</taxon>
        <taxon>Neoteleostei</taxon>
        <taxon>Acanthomorphata</taxon>
        <taxon>Pelagiaria</taxon>
        <taxon>Scombriformes</taxon>
        <taxon>Scombridae</taxon>
        <taxon>Scomber</taxon>
    </lineage>
</organism>
<evidence type="ECO:0000256" key="1">
    <source>
        <dbReference type="SAM" id="MobiDB-lite"/>
    </source>
</evidence>
<dbReference type="AlphaFoldDB" id="A0AAV1QBR3"/>
<evidence type="ECO:0000313" key="2">
    <source>
        <dbReference type="EMBL" id="CAK6981892.1"/>
    </source>
</evidence>
<sequence>FSHELPKGRKRQTEEGFTHLSSDVENKTSAINSENGRPLGAKTHKGQLSVERETHKPAGEEEEEGEERRGGEEERRGKRRGVEERRHIKDS</sequence>
<feature type="compositionally biased region" description="Basic and acidic residues" evidence="1">
    <location>
        <begin position="50"/>
        <end position="59"/>
    </location>
</feature>
<feature type="compositionally biased region" description="Basic and acidic residues" evidence="1">
    <location>
        <begin position="66"/>
        <end position="91"/>
    </location>
</feature>
<feature type="region of interest" description="Disordered" evidence="1">
    <location>
        <begin position="1"/>
        <end position="91"/>
    </location>
</feature>
<accession>A0AAV1QBR3</accession>
<feature type="compositionally biased region" description="Basic and acidic residues" evidence="1">
    <location>
        <begin position="1"/>
        <end position="26"/>
    </location>
</feature>
<name>A0AAV1QBR3_SCOSC</name>
<protein>
    <submittedName>
        <fullName evidence="2">Uncharacterized protein</fullName>
    </submittedName>
</protein>
<reference evidence="2 3" key="1">
    <citation type="submission" date="2024-01" db="EMBL/GenBank/DDBJ databases">
        <authorList>
            <person name="Alioto T."/>
            <person name="Alioto T."/>
            <person name="Gomez Garrido J."/>
        </authorList>
    </citation>
    <scope>NUCLEOTIDE SEQUENCE [LARGE SCALE GENOMIC DNA]</scope>
</reference>
<feature type="non-terminal residue" evidence="2">
    <location>
        <position position="1"/>
    </location>
</feature>
<dbReference type="Proteomes" id="UP001314229">
    <property type="component" value="Unassembled WGS sequence"/>
</dbReference>
<evidence type="ECO:0000313" key="3">
    <source>
        <dbReference type="Proteomes" id="UP001314229"/>
    </source>
</evidence>
<gene>
    <name evidence="2" type="ORF">FSCOSCO3_A009030</name>
</gene>
<comment type="caution">
    <text evidence="2">The sequence shown here is derived from an EMBL/GenBank/DDBJ whole genome shotgun (WGS) entry which is preliminary data.</text>
</comment>
<keyword evidence="3" id="KW-1185">Reference proteome</keyword>
<dbReference type="EMBL" id="CAWUFR010000913">
    <property type="protein sequence ID" value="CAK6981892.1"/>
    <property type="molecule type" value="Genomic_DNA"/>
</dbReference>
<proteinExistence type="predicted"/>